<dbReference type="PANTHER" id="PTHR44942:SF4">
    <property type="entry name" value="METHYLTRANSFERASE TYPE 11 DOMAIN-CONTAINING PROTEIN"/>
    <property type="match status" value="1"/>
</dbReference>
<dbReference type="Proteomes" id="UP001596298">
    <property type="component" value="Unassembled WGS sequence"/>
</dbReference>
<sequence length="260" mass="28286">MPQPSAHRADTFLLPGVAEAYRARPPYPPEVIDRLIDLAGGGRVLDLGAGEGSIARRLVGRVSSVVAVERSAPMIEVGRALPGGTDVTWHCEAAETFTAPGPFDLAVVGEAMHWFDLPAVMIRLHDVLREGRPLALVDRSVRHARMPEVVEVIKRFSRAIDYDPTYDVADDLTDRGLWVRVGEVVPTVTLVRQSSQAYLESLHSTSSLARALMTPEENAAFDAAVLETLRPITDSDGMLTLDVTARLVWGSVRSQSVENA</sequence>
<dbReference type="Pfam" id="PF13649">
    <property type="entry name" value="Methyltransf_25"/>
    <property type="match status" value="1"/>
</dbReference>
<evidence type="ECO:0000313" key="5">
    <source>
        <dbReference type="Proteomes" id="UP001596298"/>
    </source>
</evidence>
<name>A0ABW2AGS2_9MICO</name>
<keyword evidence="5" id="KW-1185">Reference proteome</keyword>
<dbReference type="GO" id="GO:0008168">
    <property type="term" value="F:methyltransferase activity"/>
    <property type="evidence" value="ECO:0007669"/>
    <property type="project" value="UniProtKB-KW"/>
</dbReference>
<dbReference type="CDD" id="cd02440">
    <property type="entry name" value="AdoMet_MTases"/>
    <property type="match status" value="1"/>
</dbReference>
<dbReference type="RefSeq" id="WP_382401653.1">
    <property type="nucleotide sequence ID" value="NZ_JBHSWH010000001.1"/>
</dbReference>
<dbReference type="GO" id="GO:0032259">
    <property type="term" value="P:methylation"/>
    <property type="evidence" value="ECO:0007669"/>
    <property type="project" value="UniProtKB-KW"/>
</dbReference>
<dbReference type="InterPro" id="IPR051052">
    <property type="entry name" value="Diverse_substrate_MTase"/>
</dbReference>
<comment type="caution">
    <text evidence="4">The sequence shown here is derived from an EMBL/GenBank/DDBJ whole genome shotgun (WGS) entry which is preliminary data.</text>
</comment>
<dbReference type="InterPro" id="IPR029063">
    <property type="entry name" value="SAM-dependent_MTases_sf"/>
</dbReference>
<proteinExistence type="predicted"/>
<reference evidence="5" key="1">
    <citation type="journal article" date="2019" name="Int. J. Syst. Evol. Microbiol.">
        <title>The Global Catalogue of Microorganisms (GCM) 10K type strain sequencing project: providing services to taxonomists for standard genome sequencing and annotation.</title>
        <authorList>
            <consortium name="The Broad Institute Genomics Platform"/>
            <consortium name="The Broad Institute Genome Sequencing Center for Infectious Disease"/>
            <person name="Wu L."/>
            <person name="Ma J."/>
        </authorList>
    </citation>
    <scope>NUCLEOTIDE SEQUENCE [LARGE SCALE GENOMIC DNA]</scope>
    <source>
        <strain evidence="5">CCUG 58127</strain>
    </source>
</reference>
<evidence type="ECO:0000256" key="2">
    <source>
        <dbReference type="ARBA" id="ARBA00022679"/>
    </source>
</evidence>
<dbReference type="Gene3D" id="3.40.50.150">
    <property type="entry name" value="Vaccinia Virus protein VP39"/>
    <property type="match status" value="1"/>
</dbReference>
<keyword evidence="2" id="KW-0808">Transferase</keyword>
<accession>A0ABW2AGS2</accession>
<gene>
    <name evidence="4" type="ORF">ACFQDH_12235</name>
</gene>
<evidence type="ECO:0000259" key="3">
    <source>
        <dbReference type="Pfam" id="PF13649"/>
    </source>
</evidence>
<dbReference type="EMBL" id="JBHSWH010000001">
    <property type="protein sequence ID" value="MFC6706006.1"/>
    <property type="molecule type" value="Genomic_DNA"/>
</dbReference>
<dbReference type="InterPro" id="IPR041698">
    <property type="entry name" value="Methyltransf_25"/>
</dbReference>
<keyword evidence="1 4" id="KW-0489">Methyltransferase</keyword>
<evidence type="ECO:0000313" key="4">
    <source>
        <dbReference type="EMBL" id="MFC6706006.1"/>
    </source>
</evidence>
<feature type="domain" description="Methyltransferase" evidence="3">
    <location>
        <begin position="44"/>
        <end position="131"/>
    </location>
</feature>
<organism evidence="4 5">
    <name type="scientific">Flexivirga alba</name>
    <dbReference type="NCBI Taxonomy" id="702742"/>
    <lineage>
        <taxon>Bacteria</taxon>
        <taxon>Bacillati</taxon>
        <taxon>Actinomycetota</taxon>
        <taxon>Actinomycetes</taxon>
        <taxon>Micrococcales</taxon>
        <taxon>Dermacoccaceae</taxon>
        <taxon>Flexivirga</taxon>
    </lineage>
</organism>
<evidence type="ECO:0000256" key="1">
    <source>
        <dbReference type="ARBA" id="ARBA00022603"/>
    </source>
</evidence>
<dbReference type="PANTHER" id="PTHR44942">
    <property type="entry name" value="METHYLTRANSF_11 DOMAIN-CONTAINING PROTEIN"/>
    <property type="match status" value="1"/>
</dbReference>
<protein>
    <submittedName>
        <fullName evidence="4">Class I SAM-dependent methyltransferase</fullName>
    </submittedName>
</protein>
<dbReference type="SUPFAM" id="SSF53335">
    <property type="entry name" value="S-adenosyl-L-methionine-dependent methyltransferases"/>
    <property type="match status" value="1"/>
</dbReference>